<accession>A0A5J9SJS1</accession>
<keyword evidence="3" id="KW-1185">Reference proteome</keyword>
<evidence type="ECO:0000313" key="3">
    <source>
        <dbReference type="Proteomes" id="UP000324897"/>
    </source>
</evidence>
<feature type="non-terminal residue" evidence="2">
    <location>
        <position position="1"/>
    </location>
</feature>
<feature type="compositionally biased region" description="Basic and acidic residues" evidence="1">
    <location>
        <begin position="61"/>
        <end position="72"/>
    </location>
</feature>
<protein>
    <submittedName>
        <fullName evidence="2">Uncharacterized protein</fullName>
    </submittedName>
</protein>
<dbReference type="Gramene" id="TVT99221">
    <property type="protein sequence ID" value="TVT99221"/>
    <property type="gene ID" value="EJB05_55436"/>
</dbReference>
<feature type="compositionally biased region" description="Low complexity" evidence="1">
    <location>
        <begin position="81"/>
        <end position="91"/>
    </location>
</feature>
<reference evidence="2 3" key="1">
    <citation type="journal article" date="2019" name="Sci. Rep.">
        <title>A high-quality genome of Eragrostis curvula grass provides insights into Poaceae evolution and supports new strategies to enhance forage quality.</title>
        <authorList>
            <person name="Carballo J."/>
            <person name="Santos B.A.C.M."/>
            <person name="Zappacosta D."/>
            <person name="Garbus I."/>
            <person name="Selva J.P."/>
            <person name="Gallo C.A."/>
            <person name="Diaz A."/>
            <person name="Albertini E."/>
            <person name="Caccamo M."/>
            <person name="Echenique V."/>
        </authorList>
    </citation>
    <scope>NUCLEOTIDE SEQUENCE [LARGE SCALE GENOMIC DNA]</scope>
    <source>
        <strain evidence="3">cv. Victoria</strain>
        <tissue evidence="2">Leaf</tissue>
    </source>
</reference>
<feature type="region of interest" description="Disordered" evidence="1">
    <location>
        <begin position="317"/>
        <end position="372"/>
    </location>
</feature>
<feature type="region of interest" description="Disordered" evidence="1">
    <location>
        <begin position="61"/>
        <end position="96"/>
    </location>
</feature>
<proteinExistence type="predicted"/>
<feature type="compositionally biased region" description="Basic and acidic residues" evidence="1">
    <location>
        <begin position="347"/>
        <end position="364"/>
    </location>
</feature>
<dbReference type="AlphaFoldDB" id="A0A5J9SJS1"/>
<name>A0A5J9SJS1_9POAL</name>
<dbReference type="EMBL" id="RWGY01000742">
    <property type="protein sequence ID" value="TVT99221.1"/>
    <property type="molecule type" value="Genomic_DNA"/>
</dbReference>
<evidence type="ECO:0000256" key="1">
    <source>
        <dbReference type="SAM" id="MobiDB-lite"/>
    </source>
</evidence>
<comment type="caution">
    <text evidence="2">The sequence shown here is derived from an EMBL/GenBank/DDBJ whole genome shotgun (WGS) entry which is preliminary data.</text>
</comment>
<dbReference type="Proteomes" id="UP000324897">
    <property type="component" value="Unassembled WGS sequence"/>
</dbReference>
<feature type="region of interest" description="Disordered" evidence="1">
    <location>
        <begin position="191"/>
        <end position="210"/>
    </location>
</feature>
<organism evidence="2 3">
    <name type="scientific">Eragrostis curvula</name>
    <name type="common">weeping love grass</name>
    <dbReference type="NCBI Taxonomy" id="38414"/>
    <lineage>
        <taxon>Eukaryota</taxon>
        <taxon>Viridiplantae</taxon>
        <taxon>Streptophyta</taxon>
        <taxon>Embryophyta</taxon>
        <taxon>Tracheophyta</taxon>
        <taxon>Spermatophyta</taxon>
        <taxon>Magnoliopsida</taxon>
        <taxon>Liliopsida</taxon>
        <taxon>Poales</taxon>
        <taxon>Poaceae</taxon>
        <taxon>PACMAD clade</taxon>
        <taxon>Chloridoideae</taxon>
        <taxon>Eragrostideae</taxon>
        <taxon>Eragrostidinae</taxon>
        <taxon>Eragrostis</taxon>
    </lineage>
</organism>
<evidence type="ECO:0000313" key="2">
    <source>
        <dbReference type="EMBL" id="TVT99221.1"/>
    </source>
</evidence>
<sequence length="407" mass="45176">MRRRRHLLRHHLFTFCPCGRGYMCAWSHIGGDTDRITTPLPDRIVTVDVLRFHEQFGESVKASDDVVTEQRRHGAPVPHDGAAGAEASSGAVKGDAPKRLHVEHDRLARIRKDVSHSDKRIAAFAVVVVKRRPRRPLHVTPEHPLQHRRQAPPRPLFQRPDFDSAHGEVHVLEAPVDQVESPRRRRPLVVHRGRRRQGRNCHVQERASGDGVERQSVVDAFVLPDDGASADVTNGGETVLGAERHGAGAVAPGQPGDVRKGVPREGLRGEDVEPPVFPVVRGQKFTSPGKNNLEVWRRRRERLELDNAVDERILDVPRDSDPLAGGGVADQEVTGATGEEDQPARALEGREVELRRQNRHDGGGRRCHGPLATTHNRELLAVEPFEFKTGGVRAAVGLDLEAPLRRR</sequence>
<gene>
    <name evidence="2" type="ORF">EJB05_55436</name>
</gene>